<keyword evidence="2" id="KW-0547">Nucleotide-binding</keyword>
<dbReference type="GO" id="GO:0005524">
    <property type="term" value="F:ATP binding"/>
    <property type="evidence" value="ECO:0007669"/>
    <property type="project" value="UniProtKB-KW"/>
</dbReference>
<sequence>MGTRVAIVGPNGAGKSTLLNLLAGDLVPIEVQYLFSLHPDQEGLSKQEAFHAVLGKFGLLSHNHLTPIAKLSGGQKSRVVFASVSMSKPHILPLDESTNHLDMQSIDALAEALDEFTGGVVLVSHDSRLISRVCEDEERSEIWLVEDDTVQKFSSIAEIVDGGSYIKLTRPSVSSFRLLLCQKLFRFLDPVSSKLVSFSMEFTFLISLGNGEGLVLILVPSNFGSRFSSEGEARPYNLVIAYAIDFATIWGGEDVFVRISSSNGDCYPT</sequence>
<dbReference type="InterPro" id="IPR013320">
    <property type="entry name" value="ConA-like_dom_sf"/>
</dbReference>
<dbReference type="PANTHER" id="PTHR19211:SF14">
    <property type="entry name" value="ATP-BINDING CASSETTE SUB-FAMILY F MEMBER 1"/>
    <property type="match status" value="1"/>
</dbReference>
<dbReference type="SUPFAM" id="SSF52540">
    <property type="entry name" value="P-loop containing nucleoside triphosphate hydrolases"/>
    <property type="match status" value="1"/>
</dbReference>
<dbReference type="InterPro" id="IPR050611">
    <property type="entry name" value="ABCF"/>
</dbReference>
<name>A0A2P5AAK9_PARAD</name>
<dbReference type="EMBL" id="JXTB01000717">
    <property type="protein sequence ID" value="PON33580.1"/>
    <property type="molecule type" value="Genomic_DNA"/>
</dbReference>
<organism evidence="5 6">
    <name type="scientific">Parasponia andersonii</name>
    <name type="common">Sponia andersonii</name>
    <dbReference type="NCBI Taxonomy" id="3476"/>
    <lineage>
        <taxon>Eukaryota</taxon>
        <taxon>Viridiplantae</taxon>
        <taxon>Streptophyta</taxon>
        <taxon>Embryophyta</taxon>
        <taxon>Tracheophyta</taxon>
        <taxon>Spermatophyta</taxon>
        <taxon>Magnoliopsida</taxon>
        <taxon>eudicotyledons</taxon>
        <taxon>Gunneridae</taxon>
        <taxon>Pentapetalae</taxon>
        <taxon>rosids</taxon>
        <taxon>fabids</taxon>
        <taxon>Rosales</taxon>
        <taxon>Cannabaceae</taxon>
        <taxon>Parasponia</taxon>
    </lineage>
</organism>
<gene>
    <name evidence="5" type="ORF">PanWU01x14_351490</name>
</gene>
<evidence type="ECO:0000313" key="6">
    <source>
        <dbReference type="Proteomes" id="UP000237105"/>
    </source>
</evidence>
<dbReference type="Proteomes" id="UP000237105">
    <property type="component" value="Unassembled WGS sequence"/>
</dbReference>
<dbReference type="FunFam" id="3.40.50.300:FF:001197">
    <property type="entry name" value="Putative ATP-binding cassette family ATPase"/>
    <property type="match status" value="1"/>
</dbReference>
<evidence type="ECO:0000256" key="2">
    <source>
        <dbReference type="ARBA" id="ARBA00022741"/>
    </source>
</evidence>
<keyword evidence="1" id="KW-0677">Repeat</keyword>
<accession>A0A2P5AAK9</accession>
<dbReference type="CDD" id="cd03221">
    <property type="entry name" value="ABCF_EF-3"/>
    <property type="match status" value="1"/>
</dbReference>
<dbReference type="InterPro" id="IPR003439">
    <property type="entry name" value="ABC_transporter-like_ATP-bd"/>
</dbReference>
<dbReference type="PANTHER" id="PTHR19211">
    <property type="entry name" value="ATP-BINDING TRANSPORT PROTEIN-RELATED"/>
    <property type="match status" value="1"/>
</dbReference>
<dbReference type="GO" id="GO:0016887">
    <property type="term" value="F:ATP hydrolysis activity"/>
    <property type="evidence" value="ECO:0007669"/>
    <property type="project" value="InterPro"/>
</dbReference>
<evidence type="ECO:0000313" key="5">
    <source>
        <dbReference type="EMBL" id="PON33580.1"/>
    </source>
</evidence>
<dbReference type="InterPro" id="IPR027417">
    <property type="entry name" value="P-loop_NTPase"/>
</dbReference>
<feature type="domain" description="AAA+ ATPase" evidence="4">
    <location>
        <begin position="1"/>
        <end position="141"/>
    </location>
</feature>
<evidence type="ECO:0000256" key="3">
    <source>
        <dbReference type="ARBA" id="ARBA00022840"/>
    </source>
</evidence>
<proteinExistence type="predicted"/>
<evidence type="ECO:0000256" key="1">
    <source>
        <dbReference type="ARBA" id="ARBA00022737"/>
    </source>
</evidence>
<dbReference type="Gene3D" id="2.60.120.200">
    <property type="match status" value="1"/>
</dbReference>
<dbReference type="InterPro" id="IPR003593">
    <property type="entry name" value="AAA+_ATPase"/>
</dbReference>
<dbReference type="Pfam" id="PF00005">
    <property type="entry name" value="ABC_tran"/>
    <property type="match status" value="1"/>
</dbReference>
<keyword evidence="3" id="KW-0067">ATP-binding</keyword>
<reference evidence="6" key="1">
    <citation type="submission" date="2016-06" db="EMBL/GenBank/DDBJ databases">
        <title>Parallel loss of symbiosis genes in relatives of nitrogen-fixing non-legume Parasponia.</title>
        <authorList>
            <person name="Van Velzen R."/>
            <person name="Holmer R."/>
            <person name="Bu F."/>
            <person name="Rutten L."/>
            <person name="Van Zeijl A."/>
            <person name="Liu W."/>
            <person name="Santuari L."/>
            <person name="Cao Q."/>
            <person name="Sharma T."/>
            <person name="Shen D."/>
            <person name="Roswanjaya Y."/>
            <person name="Wardhani T."/>
            <person name="Kalhor M.S."/>
            <person name="Jansen J."/>
            <person name="Van den Hoogen J."/>
            <person name="Gungor B."/>
            <person name="Hartog M."/>
            <person name="Hontelez J."/>
            <person name="Verver J."/>
            <person name="Yang W.-C."/>
            <person name="Schijlen E."/>
            <person name="Repin R."/>
            <person name="Schilthuizen M."/>
            <person name="Schranz E."/>
            <person name="Heidstra R."/>
            <person name="Miyata K."/>
            <person name="Fedorova E."/>
            <person name="Kohlen W."/>
            <person name="Bisseling T."/>
            <person name="Smit S."/>
            <person name="Geurts R."/>
        </authorList>
    </citation>
    <scope>NUCLEOTIDE SEQUENCE [LARGE SCALE GENOMIC DNA]</scope>
    <source>
        <strain evidence="6">cv. WU1-14</strain>
    </source>
</reference>
<evidence type="ECO:0000259" key="4">
    <source>
        <dbReference type="SMART" id="SM00382"/>
    </source>
</evidence>
<dbReference type="AlphaFoldDB" id="A0A2P5AAK9"/>
<comment type="caution">
    <text evidence="5">The sequence shown here is derived from an EMBL/GenBank/DDBJ whole genome shotgun (WGS) entry which is preliminary data.</text>
</comment>
<dbReference type="OrthoDB" id="1747007at2759"/>
<dbReference type="SUPFAM" id="SSF49899">
    <property type="entry name" value="Concanavalin A-like lectins/glucanases"/>
    <property type="match status" value="1"/>
</dbReference>
<protein>
    <submittedName>
        <fullName evidence="5">ABC-transporter</fullName>
    </submittedName>
</protein>
<dbReference type="STRING" id="3476.A0A2P5AAK9"/>
<dbReference type="Gene3D" id="3.40.50.300">
    <property type="entry name" value="P-loop containing nucleotide triphosphate hydrolases"/>
    <property type="match status" value="2"/>
</dbReference>
<dbReference type="SMART" id="SM00382">
    <property type="entry name" value="AAA"/>
    <property type="match status" value="1"/>
</dbReference>
<keyword evidence="6" id="KW-1185">Reference proteome</keyword>